<dbReference type="InterPro" id="IPR038717">
    <property type="entry name" value="Tc1-like_DDE_dom"/>
</dbReference>
<dbReference type="Proteomes" id="UP000321750">
    <property type="component" value="Unassembled WGS sequence"/>
</dbReference>
<name>A0A512JSB2_9HYPH</name>
<reference evidence="2 3" key="1">
    <citation type="submission" date="2019-07" db="EMBL/GenBank/DDBJ databases">
        <title>Whole genome shotgun sequence of Methylobacterium gnaphalii NBRC 107716.</title>
        <authorList>
            <person name="Hosoyama A."/>
            <person name="Uohara A."/>
            <person name="Ohji S."/>
            <person name="Ichikawa N."/>
        </authorList>
    </citation>
    <scope>NUCLEOTIDE SEQUENCE [LARGE SCALE GENOMIC DNA]</scope>
    <source>
        <strain evidence="2 3">NBRC 107716</strain>
    </source>
</reference>
<sequence length="133" mass="15379">MLRRCMQRHRHGEFIRFLNAIEAAVPAGKLIHVVLDNYGSHKHPKTRAWLARNPRWIFHFTPTSASWLNAVEGFFSALTRRRLRRGTFSGVTDLQAAIKRYIAEHNRNARPFVWTKPANDILAALRRAPEPSV</sequence>
<evidence type="ECO:0000313" key="2">
    <source>
        <dbReference type="EMBL" id="GEP12840.1"/>
    </source>
</evidence>
<keyword evidence="3" id="KW-1185">Reference proteome</keyword>
<comment type="caution">
    <text evidence="2">The sequence shown here is derived from an EMBL/GenBank/DDBJ whole genome shotgun (WGS) entry which is preliminary data.</text>
</comment>
<organism evidence="2 3">
    <name type="scientific">Methylobacterium gnaphalii</name>
    <dbReference type="NCBI Taxonomy" id="1010610"/>
    <lineage>
        <taxon>Bacteria</taxon>
        <taxon>Pseudomonadati</taxon>
        <taxon>Pseudomonadota</taxon>
        <taxon>Alphaproteobacteria</taxon>
        <taxon>Hyphomicrobiales</taxon>
        <taxon>Methylobacteriaceae</taxon>
        <taxon>Methylobacterium</taxon>
    </lineage>
</organism>
<evidence type="ECO:0000259" key="1">
    <source>
        <dbReference type="Pfam" id="PF13358"/>
    </source>
</evidence>
<dbReference type="AlphaFoldDB" id="A0A512JSB2"/>
<proteinExistence type="predicted"/>
<dbReference type="Gene3D" id="3.30.420.10">
    <property type="entry name" value="Ribonuclease H-like superfamily/Ribonuclease H"/>
    <property type="match status" value="1"/>
</dbReference>
<accession>A0A512JSB2</accession>
<dbReference type="EMBL" id="BJZV01000102">
    <property type="protein sequence ID" value="GEP12840.1"/>
    <property type="molecule type" value="Genomic_DNA"/>
</dbReference>
<dbReference type="Pfam" id="PF13358">
    <property type="entry name" value="DDE_3"/>
    <property type="match status" value="1"/>
</dbReference>
<gene>
    <name evidence="2" type="ORF">MGN01_46850</name>
</gene>
<dbReference type="GO" id="GO:0003676">
    <property type="term" value="F:nucleic acid binding"/>
    <property type="evidence" value="ECO:0007669"/>
    <property type="project" value="InterPro"/>
</dbReference>
<feature type="domain" description="Tc1-like transposase DDE" evidence="1">
    <location>
        <begin position="10"/>
        <end position="94"/>
    </location>
</feature>
<protein>
    <recommendedName>
        <fullName evidence="1">Tc1-like transposase DDE domain-containing protein</fullName>
    </recommendedName>
</protein>
<evidence type="ECO:0000313" key="3">
    <source>
        <dbReference type="Proteomes" id="UP000321750"/>
    </source>
</evidence>
<dbReference type="InterPro" id="IPR036397">
    <property type="entry name" value="RNaseH_sf"/>
</dbReference>